<dbReference type="Proteomes" id="UP000243542">
    <property type="component" value="Unassembled WGS sequence"/>
</dbReference>
<feature type="region of interest" description="Disordered" evidence="2">
    <location>
        <begin position="1"/>
        <end position="20"/>
    </location>
</feature>
<evidence type="ECO:0000259" key="4">
    <source>
        <dbReference type="Pfam" id="PF16751"/>
    </source>
</evidence>
<feature type="region of interest" description="Disordered" evidence="2">
    <location>
        <begin position="211"/>
        <end position="317"/>
    </location>
</feature>
<reference evidence="5 6" key="1">
    <citation type="submission" date="2017-10" db="EMBL/GenBank/DDBJ databases">
        <title>Sequencing the genomes of 1000 actinobacteria strains.</title>
        <authorList>
            <person name="Klenk H.-P."/>
        </authorList>
    </citation>
    <scope>NUCLEOTIDE SEQUENCE [LARGE SCALE GENOMIC DNA]</scope>
    <source>
        <strain evidence="5 6">DSM 46092</strain>
    </source>
</reference>
<dbReference type="AlphaFoldDB" id="A0A2A9F815"/>
<protein>
    <submittedName>
        <fullName evidence="5">Anti-sigma-D factor RsdA-like protein</fullName>
    </submittedName>
</protein>
<feature type="compositionally biased region" description="Low complexity" evidence="2">
    <location>
        <begin position="238"/>
        <end position="283"/>
    </location>
</feature>
<keyword evidence="3" id="KW-0472">Membrane</keyword>
<keyword evidence="3" id="KW-0812">Transmembrane</keyword>
<dbReference type="Gene3D" id="6.10.250.1300">
    <property type="match status" value="1"/>
</dbReference>
<comment type="caution">
    <text evidence="5">The sequence shown here is derived from an EMBL/GenBank/DDBJ whole genome shotgun (WGS) entry which is preliminary data.</text>
</comment>
<evidence type="ECO:0000256" key="2">
    <source>
        <dbReference type="SAM" id="MobiDB-lite"/>
    </source>
</evidence>
<keyword evidence="3" id="KW-1133">Transmembrane helix</keyword>
<feature type="coiled-coil region" evidence="1">
    <location>
        <begin position="159"/>
        <end position="196"/>
    </location>
</feature>
<feature type="compositionally biased region" description="Polar residues" evidence="2">
    <location>
        <begin position="294"/>
        <end position="317"/>
    </location>
</feature>
<sequence>MADHDDRDLTPSAQTRGLTGYEAEADGDLTAIQADDALLDALGGTDPALADELGDLELNALLLSWRRDVDSEPLAELVDVGTAVATVKQASLAHRQTARSRRRRFFVPVAAACAAAAIAFTGTGLAARDAQPGDTLWGLTKVLYGDHARSVEAAATAKLDLEKANLALADNRLADARRALADAQAALNQVTDAENRDQLLEQHRQLAAQLGVPAPPTGGQLPSTQASAPPVKNPPTSQPQQQPTAAAPTSVPGSGSTSQPAPTTSAPPSSVTTEPPAPSSSVPPHDPGSGSGTNGSPRNESTQNGTAASLNGTTSGS</sequence>
<dbReference type="EMBL" id="PDJK01000002">
    <property type="protein sequence ID" value="PFG47557.1"/>
    <property type="molecule type" value="Genomic_DNA"/>
</dbReference>
<evidence type="ECO:0000313" key="5">
    <source>
        <dbReference type="EMBL" id="PFG47557.1"/>
    </source>
</evidence>
<evidence type="ECO:0000313" key="6">
    <source>
        <dbReference type="Proteomes" id="UP000243542"/>
    </source>
</evidence>
<dbReference type="RefSeq" id="WP_098511512.1">
    <property type="nucleotide sequence ID" value="NZ_JBIAKZ010000011.1"/>
</dbReference>
<keyword evidence="6" id="KW-1185">Reference proteome</keyword>
<dbReference type="Pfam" id="PF16751">
    <property type="entry name" value="RsdA_SigD_bd"/>
    <property type="match status" value="1"/>
</dbReference>
<organism evidence="5 6">
    <name type="scientific">Amycolatopsis sulphurea</name>
    <dbReference type="NCBI Taxonomy" id="76022"/>
    <lineage>
        <taxon>Bacteria</taxon>
        <taxon>Bacillati</taxon>
        <taxon>Actinomycetota</taxon>
        <taxon>Actinomycetes</taxon>
        <taxon>Pseudonocardiales</taxon>
        <taxon>Pseudonocardiaceae</taxon>
        <taxon>Amycolatopsis</taxon>
    </lineage>
</organism>
<gene>
    <name evidence="5" type="ORF">ATK36_2603</name>
</gene>
<feature type="transmembrane region" description="Helical" evidence="3">
    <location>
        <begin position="105"/>
        <end position="127"/>
    </location>
</feature>
<evidence type="ECO:0000256" key="3">
    <source>
        <dbReference type="SAM" id="Phobius"/>
    </source>
</evidence>
<keyword evidence="1" id="KW-0175">Coiled coil</keyword>
<evidence type="ECO:0000256" key="1">
    <source>
        <dbReference type="SAM" id="Coils"/>
    </source>
</evidence>
<proteinExistence type="predicted"/>
<accession>A0A2A9F815</accession>
<dbReference type="InterPro" id="IPR031928">
    <property type="entry name" value="RsdA_SigD-bd"/>
</dbReference>
<feature type="domain" description="Anti-sigma-D factor RsdA sigma factor binding region" evidence="4">
    <location>
        <begin position="28"/>
        <end position="73"/>
    </location>
</feature>
<name>A0A2A9F815_9PSEU</name>